<reference evidence="2" key="2">
    <citation type="journal article" date="2024" name="Antonie Van Leeuwenhoek">
        <title>Roseihalotalea indica gen. nov., sp. nov., a halophilic Bacteroidetes from mesopelagic Southwest Indian Ocean with higher carbohydrate metabolic potential.</title>
        <authorList>
            <person name="Chen B."/>
            <person name="Zhang M."/>
            <person name="Lin D."/>
            <person name="Ye J."/>
            <person name="Tang K."/>
        </authorList>
    </citation>
    <scope>NUCLEOTIDE SEQUENCE</scope>
    <source>
        <strain evidence="2">TK19036</strain>
    </source>
</reference>
<reference evidence="2" key="1">
    <citation type="journal article" date="2023" name="Comput. Struct. Biotechnol. J.">
        <title>Discovery of a novel marine Bacteroidetes with a rich repertoire of carbohydrate-active enzymes.</title>
        <authorList>
            <person name="Chen B."/>
            <person name="Liu G."/>
            <person name="Chen Q."/>
            <person name="Wang H."/>
            <person name="Liu L."/>
            <person name="Tang K."/>
        </authorList>
    </citation>
    <scope>NUCLEOTIDE SEQUENCE</scope>
    <source>
        <strain evidence="2">TK19036</strain>
    </source>
</reference>
<accession>A0AA49GSS8</accession>
<keyword evidence="1" id="KW-0732">Signal</keyword>
<gene>
    <name evidence="2" type="ORF">K4G66_09535</name>
</gene>
<feature type="signal peptide" evidence="1">
    <location>
        <begin position="1"/>
        <end position="21"/>
    </location>
</feature>
<feature type="chain" id="PRO_5041347468" description="Deoxyribose-phosphate aldolase" evidence="1">
    <location>
        <begin position="22"/>
        <end position="252"/>
    </location>
</feature>
<dbReference type="AlphaFoldDB" id="A0AA49GSS8"/>
<dbReference type="Pfam" id="PF20113">
    <property type="entry name" value="DUF6503"/>
    <property type="match status" value="1"/>
</dbReference>
<sequence length="252" mass="29249">MHYWPLALLLLLMVAACTSQPNPKEIVAQAIEVHGGQQYNGSHISFDFRDRHYDAYLDGGQFTYERTWQDSLGKVHDVLTKQGLMREIDGERVSLSEEDQNNYANSINSVIYFALLPYALDDPAVNTSYLGVDTIKQEPYNKIRVTFDEEGGGTDFEDVYVYWFHQRTHTMDYLAYEFHVNEGGTRFREAYNIREVNGIRFADYINYTDTLHSFALEDYDEQLKADQLQEFSRIELENIEVEAARRSSVAVY</sequence>
<dbReference type="EMBL" id="CP120682">
    <property type="protein sequence ID" value="WKN38943.1"/>
    <property type="molecule type" value="Genomic_DNA"/>
</dbReference>
<evidence type="ECO:0008006" key="3">
    <source>
        <dbReference type="Google" id="ProtNLM"/>
    </source>
</evidence>
<evidence type="ECO:0000313" key="2">
    <source>
        <dbReference type="EMBL" id="WKN38943.1"/>
    </source>
</evidence>
<name>A0AA49GSS8_9BACT</name>
<proteinExistence type="predicted"/>
<organism evidence="2">
    <name type="scientific">Roseihalotalea indica</name>
    <dbReference type="NCBI Taxonomy" id="2867963"/>
    <lineage>
        <taxon>Bacteria</taxon>
        <taxon>Pseudomonadati</taxon>
        <taxon>Bacteroidota</taxon>
        <taxon>Cytophagia</taxon>
        <taxon>Cytophagales</taxon>
        <taxon>Catalimonadaceae</taxon>
        <taxon>Roseihalotalea</taxon>
    </lineage>
</organism>
<evidence type="ECO:0000256" key="1">
    <source>
        <dbReference type="SAM" id="SignalP"/>
    </source>
</evidence>
<protein>
    <recommendedName>
        <fullName evidence="3">Deoxyribose-phosphate aldolase</fullName>
    </recommendedName>
</protein>
<dbReference type="InterPro" id="IPR045444">
    <property type="entry name" value="DUF6503"/>
</dbReference>